<reference evidence="1" key="1">
    <citation type="submission" date="2020-02" db="EMBL/GenBank/DDBJ databases">
        <authorList>
            <person name="Meier V. D."/>
        </authorList>
    </citation>
    <scope>NUCLEOTIDE SEQUENCE</scope>
    <source>
        <strain evidence="1">AVDCRST_MAG84</strain>
    </source>
</reference>
<sequence>MRQRLSLALRFRNSLEPYQNLKSNNLPQTFTLLRFKLNNQA</sequence>
<organism evidence="1">
    <name type="scientific">uncultured Microcoleus sp</name>
    <dbReference type="NCBI Taxonomy" id="259945"/>
    <lineage>
        <taxon>Bacteria</taxon>
        <taxon>Bacillati</taxon>
        <taxon>Cyanobacteriota</taxon>
        <taxon>Cyanophyceae</taxon>
        <taxon>Oscillatoriophycideae</taxon>
        <taxon>Oscillatoriales</taxon>
        <taxon>Microcoleaceae</taxon>
        <taxon>Microcoleus</taxon>
        <taxon>environmental samples</taxon>
    </lineage>
</organism>
<name>A0A6J4LN17_9CYAN</name>
<gene>
    <name evidence="1" type="ORF">AVDCRST_MAG84-2155</name>
</gene>
<accession>A0A6J4LN17</accession>
<dbReference type="AlphaFoldDB" id="A0A6J4LN17"/>
<dbReference type="EMBL" id="CADCTZ010000364">
    <property type="protein sequence ID" value="CAA9336629.1"/>
    <property type="molecule type" value="Genomic_DNA"/>
</dbReference>
<evidence type="ECO:0000313" key="1">
    <source>
        <dbReference type="EMBL" id="CAA9336629.1"/>
    </source>
</evidence>
<proteinExistence type="predicted"/>
<protein>
    <submittedName>
        <fullName evidence="1">Uncharacterized protein</fullName>
    </submittedName>
</protein>